<feature type="transmembrane region" description="Helical" evidence="1">
    <location>
        <begin position="112"/>
        <end position="132"/>
    </location>
</feature>
<keyword evidence="1" id="KW-1133">Transmembrane helix</keyword>
<evidence type="ECO:0000256" key="1">
    <source>
        <dbReference type="SAM" id="Phobius"/>
    </source>
</evidence>
<feature type="transmembrane region" description="Helical" evidence="1">
    <location>
        <begin position="52"/>
        <end position="72"/>
    </location>
</feature>
<dbReference type="RefSeq" id="WP_188878830.1">
    <property type="nucleotide sequence ID" value="NZ_BMPF01000001.1"/>
</dbReference>
<proteinExistence type="predicted"/>
<protein>
    <submittedName>
        <fullName evidence="2">Uncharacterized protein</fullName>
    </submittedName>
</protein>
<accession>A0A830F724</accession>
<gene>
    <name evidence="2" type="ORF">GCM10009037_06720</name>
</gene>
<keyword evidence="1" id="KW-0472">Membrane</keyword>
<evidence type="ECO:0000313" key="2">
    <source>
        <dbReference type="EMBL" id="GGL25771.1"/>
    </source>
</evidence>
<keyword evidence="3" id="KW-1185">Reference proteome</keyword>
<reference evidence="2 3" key="1">
    <citation type="journal article" date="2019" name="Int. J. Syst. Evol. Microbiol.">
        <title>The Global Catalogue of Microorganisms (GCM) 10K type strain sequencing project: providing services to taxonomists for standard genome sequencing and annotation.</title>
        <authorList>
            <consortium name="The Broad Institute Genomics Platform"/>
            <consortium name="The Broad Institute Genome Sequencing Center for Infectious Disease"/>
            <person name="Wu L."/>
            <person name="Ma J."/>
        </authorList>
    </citation>
    <scope>NUCLEOTIDE SEQUENCE [LARGE SCALE GENOMIC DNA]</scope>
    <source>
        <strain evidence="2 3">JCM 19585</strain>
    </source>
</reference>
<organism evidence="2 3">
    <name type="scientific">Halarchaeum grantii</name>
    <dbReference type="NCBI Taxonomy" id="1193105"/>
    <lineage>
        <taxon>Archaea</taxon>
        <taxon>Methanobacteriati</taxon>
        <taxon>Methanobacteriota</taxon>
        <taxon>Stenosarchaea group</taxon>
        <taxon>Halobacteria</taxon>
        <taxon>Halobacteriales</taxon>
        <taxon>Halobacteriaceae</taxon>
    </lineage>
</organism>
<comment type="caution">
    <text evidence="2">The sequence shown here is derived from an EMBL/GenBank/DDBJ whole genome shotgun (WGS) entry which is preliminary data.</text>
</comment>
<dbReference type="Pfam" id="PF26064">
    <property type="entry name" value="DUF8023"/>
    <property type="match status" value="1"/>
</dbReference>
<name>A0A830F724_9EURY</name>
<dbReference type="EMBL" id="BMPF01000001">
    <property type="protein sequence ID" value="GGL25771.1"/>
    <property type="molecule type" value="Genomic_DNA"/>
</dbReference>
<dbReference type="InterPro" id="IPR058336">
    <property type="entry name" value="VP3-like_halobact-type"/>
</dbReference>
<feature type="transmembrane region" description="Helical" evidence="1">
    <location>
        <begin position="84"/>
        <end position="106"/>
    </location>
</feature>
<evidence type="ECO:0000313" key="3">
    <source>
        <dbReference type="Proteomes" id="UP000628840"/>
    </source>
</evidence>
<feature type="transmembrane region" description="Helical" evidence="1">
    <location>
        <begin position="12"/>
        <end position="32"/>
    </location>
</feature>
<dbReference type="Proteomes" id="UP000628840">
    <property type="component" value="Unassembled WGS sequence"/>
</dbReference>
<dbReference type="OrthoDB" id="330492at2157"/>
<sequence>MASNSIDPIDLAGMALVAVFGPMAIGVVSFRITVFGGFSFTDILWSGSGIEVTYATVLALAGVGWIVVANFLAGDWDIDDLEIYHTAAIVVALGIVPVYAIVPAVQTLFSDYGAIALVVAIIQAGFGPLLSWEG</sequence>
<keyword evidence="1" id="KW-0812">Transmembrane</keyword>
<dbReference type="AlphaFoldDB" id="A0A830F724"/>